<keyword evidence="7" id="KW-1185">Reference proteome</keyword>
<gene>
    <name evidence="6" type="ORF">FSCOSCO3_A007018</name>
</gene>
<accession>A0AAV1MQM6</accession>
<keyword evidence="4 5" id="KW-0472">Membrane</keyword>
<evidence type="ECO:0000313" key="6">
    <source>
        <dbReference type="EMBL" id="CAK6949224.1"/>
    </source>
</evidence>
<sequence length="122" mass="13734">MKGFQKFGQVSEKTETVVCRENVLAIILRAAVHVPLLSLKQRCLTDNRKELLKVGSVVIIVHMDQATRSAPQFEVDVDLGFALFFLFLLCFFLMATVVRCAQTVMDPYGSISTSTYQEEQIT</sequence>
<comment type="subcellular location">
    <subcellularLocation>
        <location evidence="1">Membrane</location>
        <topology evidence="1">Single-pass membrane protein</topology>
    </subcellularLocation>
</comment>
<dbReference type="InterPro" id="IPR020066">
    <property type="entry name" value="Cortexin"/>
</dbReference>
<evidence type="ECO:0000256" key="1">
    <source>
        <dbReference type="ARBA" id="ARBA00004167"/>
    </source>
</evidence>
<evidence type="ECO:0000256" key="5">
    <source>
        <dbReference type="SAM" id="Phobius"/>
    </source>
</evidence>
<dbReference type="GO" id="GO:0016020">
    <property type="term" value="C:membrane"/>
    <property type="evidence" value="ECO:0007669"/>
    <property type="project" value="UniProtKB-SubCell"/>
</dbReference>
<protein>
    <submittedName>
        <fullName evidence="6">Cortexin domain-containing 1-like</fullName>
    </submittedName>
</protein>
<keyword evidence="3 5" id="KW-1133">Transmembrane helix</keyword>
<dbReference type="EMBL" id="CAWUFR010000001">
    <property type="protein sequence ID" value="CAK6949224.1"/>
    <property type="molecule type" value="Genomic_DNA"/>
</dbReference>
<comment type="caution">
    <text evidence="6">The sequence shown here is derived from an EMBL/GenBank/DDBJ whole genome shotgun (WGS) entry which is preliminary data.</text>
</comment>
<name>A0AAV1MQM6_SCOSC</name>
<feature type="transmembrane region" description="Helical" evidence="5">
    <location>
        <begin position="79"/>
        <end position="98"/>
    </location>
</feature>
<evidence type="ECO:0000256" key="2">
    <source>
        <dbReference type="ARBA" id="ARBA00022692"/>
    </source>
</evidence>
<dbReference type="Proteomes" id="UP001314229">
    <property type="component" value="Unassembled WGS sequence"/>
</dbReference>
<dbReference type="Pfam" id="PF11057">
    <property type="entry name" value="Cortexin"/>
    <property type="match status" value="1"/>
</dbReference>
<evidence type="ECO:0000256" key="3">
    <source>
        <dbReference type="ARBA" id="ARBA00022989"/>
    </source>
</evidence>
<keyword evidence="2 5" id="KW-0812">Transmembrane</keyword>
<reference evidence="6 7" key="1">
    <citation type="submission" date="2024-01" db="EMBL/GenBank/DDBJ databases">
        <authorList>
            <person name="Alioto T."/>
            <person name="Alioto T."/>
            <person name="Gomez Garrido J."/>
        </authorList>
    </citation>
    <scope>NUCLEOTIDE SEQUENCE [LARGE SCALE GENOMIC DNA]</scope>
</reference>
<evidence type="ECO:0000313" key="7">
    <source>
        <dbReference type="Proteomes" id="UP001314229"/>
    </source>
</evidence>
<evidence type="ECO:0000256" key="4">
    <source>
        <dbReference type="ARBA" id="ARBA00023136"/>
    </source>
</evidence>
<organism evidence="6 7">
    <name type="scientific">Scomber scombrus</name>
    <name type="common">Atlantic mackerel</name>
    <name type="synonym">Scomber vernalis</name>
    <dbReference type="NCBI Taxonomy" id="13677"/>
    <lineage>
        <taxon>Eukaryota</taxon>
        <taxon>Metazoa</taxon>
        <taxon>Chordata</taxon>
        <taxon>Craniata</taxon>
        <taxon>Vertebrata</taxon>
        <taxon>Euteleostomi</taxon>
        <taxon>Actinopterygii</taxon>
        <taxon>Neopterygii</taxon>
        <taxon>Teleostei</taxon>
        <taxon>Neoteleostei</taxon>
        <taxon>Acanthomorphata</taxon>
        <taxon>Pelagiaria</taxon>
        <taxon>Scombriformes</taxon>
        <taxon>Scombridae</taxon>
        <taxon>Scomber</taxon>
    </lineage>
</organism>
<proteinExistence type="predicted"/>
<dbReference type="AlphaFoldDB" id="A0AAV1MQM6"/>